<comment type="caution">
    <text evidence="1">The sequence shown here is derived from an EMBL/GenBank/DDBJ whole genome shotgun (WGS) entry which is preliminary data.</text>
</comment>
<evidence type="ECO:0000313" key="1">
    <source>
        <dbReference type="EMBL" id="MDY3558307.1"/>
    </source>
</evidence>
<dbReference type="Pfam" id="PF13365">
    <property type="entry name" value="Trypsin_2"/>
    <property type="match status" value="1"/>
</dbReference>
<dbReference type="PANTHER" id="PTHR43019:SF23">
    <property type="entry name" value="PROTEASE DO-LIKE 5, CHLOROPLASTIC"/>
    <property type="match status" value="1"/>
</dbReference>
<keyword evidence="2" id="KW-1185">Reference proteome</keyword>
<keyword evidence="1" id="KW-0378">Hydrolase</keyword>
<name>A0ABU5ESJ0_9BACT</name>
<dbReference type="InterPro" id="IPR001940">
    <property type="entry name" value="Peptidase_S1C"/>
</dbReference>
<dbReference type="PRINTS" id="PR00834">
    <property type="entry name" value="PROTEASES2C"/>
</dbReference>
<protein>
    <submittedName>
        <fullName evidence="1">Serine protease</fullName>
    </submittedName>
</protein>
<dbReference type="Gene3D" id="2.40.10.10">
    <property type="entry name" value="Trypsin-like serine proteases"/>
    <property type="match status" value="2"/>
</dbReference>
<dbReference type="SUPFAM" id="SSF50494">
    <property type="entry name" value="Trypsin-like serine proteases"/>
    <property type="match status" value="1"/>
</dbReference>
<proteinExistence type="predicted"/>
<dbReference type="RefSeq" id="WP_314733564.1">
    <property type="nucleotide sequence ID" value="NZ_JAXBLV010000024.1"/>
</dbReference>
<dbReference type="EMBL" id="JAXBLV010000024">
    <property type="protein sequence ID" value="MDY3558307.1"/>
    <property type="molecule type" value="Genomic_DNA"/>
</dbReference>
<dbReference type="InterPro" id="IPR043504">
    <property type="entry name" value="Peptidase_S1_PA_chymotrypsin"/>
</dbReference>
<sequence length="222" mass="22899">MLVCFVAVVLAGGTGAEPTGPFPAAARERGVSATVKVTSAADDKTGSGVVIRRTKTQAFVLTAAHVVEKAKVVEVQVAGTKDKPGTTLKAEVLERGAAADLAVLRLTADGVPEAVPLAPVGGKPKLVLSVGWEKGAAPGALDEVLKGQVRLRKPGAANVVTCFETVRKQAEGRSGGPLLDECGRVIGVATGHDGKTGYYVHADEVRSFLKANALGWIIEEDR</sequence>
<organism evidence="1 2">
    <name type="scientific">Gemmata algarum</name>
    <dbReference type="NCBI Taxonomy" id="2975278"/>
    <lineage>
        <taxon>Bacteria</taxon>
        <taxon>Pseudomonadati</taxon>
        <taxon>Planctomycetota</taxon>
        <taxon>Planctomycetia</taxon>
        <taxon>Gemmatales</taxon>
        <taxon>Gemmataceae</taxon>
        <taxon>Gemmata</taxon>
    </lineage>
</organism>
<dbReference type="Proteomes" id="UP001272242">
    <property type="component" value="Unassembled WGS sequence"/>
</dbReference>
<dbReference type="GO" id="GO:0008233">
    <property type="term" value="F:peptidase activity"/>
    <property type="evidence" value="ECO:0007669"/>
    <property type="project" value="UniProtKB-KW"/>
</dbReference>
<dbReference type="PANTHER" id="PTHR43019">
    <property type="entry name" value="SERINE ENDOPROTEASE DEGS"/>
    <property type="match status" value="1"/>
</dbReference>
<keyword evidence="1" id="KW-0645">Protease</keyword>
<accession>A0ABU5ESJ0</accession>
<dbReference type="GO" id="GO:0006508">
    <property type="term" value="P:proteolysis"/>
    <property type="evidence" value="ECO:0007669"/>
    <property type="project" value="UniProtKB-KW"/>
</dbReference>
<reference evidence="2" key="1">
    <citation type="journal article" date="2023" name="Mar. Drugs">
        <title>Gemmata algarum, a Novel Planctomycete Isolated from an Algal Mat, Displays Antimicrobial Activity.</title>
        <authorList>
            <person name="Kumar G."/>
            <person name="Kallscheuer N."/>
            <person name="Kashif M."/>
            <person name="Ahamad S."/>
            <person name="Jagadeeshwari U."/>
            <person name="Pannikurungottu S."/>
            <person name="Haufschild T."/>
            <person name="Kabuu M."/>
            <person name="Sasikala C."/>
            <person name="Jogler C."/>
            <person name="Ramana C."/>
        </authorList>
    </citation>
    <scope>NUCLEOTIDE SEQUENCE [LARGE SCALE GENOMIC DNA]</scope>
    <source>
        <strain evidence="2">JC673</strain>
    </source>
</reference>
<evidence type="ECO:0000313" key="2">
    <source>
        <dbReference type="Proteomes" id="UP001272242"/>
    </source>
</evidence>
<dbReference type="InterPro" id="IPR009003">
    <property type="entry name" value="Peptidase_S1_PA"/>
</dbReference>
<gene>
    <name evidence="1" type="ORF">R5W23_005002</name>
</gene>